<organism evidence="8 9">
    <name type="scientific">Rubrobacter tropicus</name>
    <dbReference type="NCBI Taxonomy" id="2653851"/>
    <lineage>
        <taxon>Bacteria</taxon>
        <taxon>Bacillati</taxon>
        <taxon>Actinomycetota</taxon>
        <taxon>Rubrobacteria</taxon>
        <taxon>Rubrobacterales</taxon>
        <taxon>Rubrobacteraceae</taxon>
        <taxon>Rubrobacter</taxon>
    </lineage>
</organism>
<accession>A0A6G8QBV0</accession>
<dbReference type="EMBL" id="CP045119">
    <property type="protein sequence ID" value="QIN83918.1"/>
    <property type="molecule type" value="Genomic_DNA"/>
</dbReference>
<dbReference type="AlphaFoldDB" id="A0A6G8QBV0"/>
<dbReference type="RefSeq" id="WP_166177601.1">
    <property type="nucleotide sequence ID" value="NZ_CP045119.1"/>
</dbReference>
<keyword evidence="4" id="KW-0659">Purine metabolism</keyword>
<dbReference type="PANTHER" id="PTHR43466:SF1">
    <property type="entry name" value="2-OXO-4-HYDROXY-4-CARBOXY-5-UREIDOIMIDAZOLINE DECARBOXYLASE-RELATED"/>
    <property type="match status" value="1"/>
</dbReference>
<proteinExistence type="predicted"/>
<dbReference type="NCBIfam" id="TIGR03164">
    <property type="entry name" value="UHCUDC"/>
    <property type="match status" value="1"/>
</dbReference>
<keyword evidence="9" id="KW-1185">Reference proteome</keyword>
<evidence type="ECO:0000256" key="3">
    <source>
        <dbReference type="ARBA" id="ARBA00012257"/>
    </source>
</evidence>
<dbReference type="InterPro" id="IPR018020">
    <property type="entry name" value="OHCU_decarboxylase"/>
</dbReference>
<comment type="catalytic activity">
    <reaction evidence="1">
        <text>5-hydroxy-2-oxo-4-ureido-2,5-dihydro-1H-imidazole-5-carboxylate + H(+) = (S)-allantoin + CO2</text>
        <dbReference type="Rhea" id="RHEA:26301"/>
        <dbReference type="ChEBI" id="CHEBI:15378"/>
        <dbReference type="ChEBI" id="CHEBI:15678"/>
        <dbReference type="ChEBI" id="CHEBI:16526"/>
        <dbReference type="ChEBI" id="CHEBI:58639"/>
        <dbReference type="EC" id="4.1.1.97"/>
    </reaction>
</comment>
<evidence type="ECO:0000256" key="5">
    <source>
        <dbReference type="ARBA" id="ARBA00022793"/>
    </source>
</evidence>
<evidence type="ECO:0000259" key="7">
    <source>
        <dbReference type="Pfam" id="PF09349"/>
    </source>
</evidence>
<sequence length="173" mass="19308">MPGKLSVGEINRMDLEEFVSGLGPVFERSPWVAEGAWEKRPFEDLDGLHGALVSVVDDAPEDRRVALIRAHPDLAGKAALAGELTSESASEQASANLDRLSPGEYERFHRLNIAYREKFDFPYVVCVRDNTKETIFAGAEKRLANTREEEIEAALGEISRISRLRLEDLVEKP</sequence>
<evidence type="ECO:0000256" key="1">
    <source>
        <dbReference type="ARBA" id="ARBA00001163"/>
    </source>
</evidence>
<dbReference type="GO" id="GO:0019628">
    <property type="term" value="P:urate catabolic process"/>
    <property type="evidence" value="ECO:0007669"/>
    <property type="project" value="UniProtKB-UniPathway"/>
</dbReference>
<dbReference type="EC" id="4.1.1.97" evidence="3"/>
<dbReference type="SUPFAM" id="SSF158694">
    <property type="entry name" value="UraD-Like"/>
    <property type="match status" value="1"/>
</dbReference>
<dbReference type="GO" id="GO:0000255">
    <property type="term" value="P:allantoin metabolic process"/>
    <property type="evidence" value="ECO:0007669"/>
    <property type="project" value="InterPro"/>
</dbReference>
<evidence type="ECO:0000256" key="6">
    <source>
        <dbReference type="ARBA" id="ARBA00023239"/>
    </source>
</evidence>
<evidence type="ECO:0000256" key="4">
    <source>
        <dbReference type="ARBA" id="ARBA00022631"/>
    </source>
</evidence>
<dbReference type="KEGG" id="rub:GBA63_15655"/>
<dbReference type="Gene3D" id="1.10.3330.10">
    <property type="entry name" value="Oxo-4-hydroxy-4-carboxy-5-ureidoimidazoline decarboxylase"/>
    <property type="match status" value="1"/>
</dbReference>
<dbReference type="InterPro" id="IPR036778">
    <property type="entry name" value="OHCU_decarboxylase_sf"/>
</dbReference>
<dbReference type="InterPro" id="IPR017580">
    <property type="entry name" value="OHCU_decarboxylase-1"/>
</dbReference>
<dbReference type="GO" id="GO:0051997">
    <property type="term" value="F:2-oxo-4-hydroxy-4-carboxy-5-ureidoimidazoline decarboxylase activity"/>
    <property type="evidence" value="ECO:0007669"/>
    <property type="project" value="UniProtKB-EC"/>
</dbReference>
<dbReference type="Proteomes" id="UP000501452">
    <property type="component" value="Chromosome"/>
</dbReference>
<evidence type="ECO:0000256" key="2">
    <source>
        <dbReference type="ARBA" id="ARBA00004754"/>
    </source>
</evidence>
<protein>
    <recommendedName>
        <fullName evidence="3">2-oxo-4-hydroxy-4-carboxy-5-ureidoimidazoline decarboxylase</fullName>
        <ecNumber evidence="3">4.1.1.97</ecNumber>
    </recommendedName>
</protein>
<name>A0A6G8QBV0_9ACTN</name>
<evidence type="ECO:0000313" key="8">
    <source>
        <dbReference type="EMBL" id="QIN83918.1"/>
    </source>
</evidence>
<dbReference type="Pfam" id="PF09349">
    <property type="entry name" value="OHCU_decarbox"/>
    <property type="match status" value="1"/>
</dbReference>
<reference evidence="8 9" key="1">
    <citation type="submission" date="2019-10" db="EMBL/GenBank/DDBJ databases">
        <title>Rubrobacter sp nov SCSIO 52090 isolated from a deep-sea sediment in the South China Sea.</title>
        <authorList>
            <person name="Chen R.W."/>
        </authorList>
    </citation>
    <scope>NUCLEOTIDE SEQUENCE [LARGE SCALE GENOMIC DNA]</scope>
    <source>
        <strain evidence="8 9">SCSIO 52909</strain>
    </source>
</reference>
<keyword evidence="6 8" id="KW-0456">Lyase</keyword>
<keyword evidence="5" id="KW-0210">Decarboxylase</keyword>
<dbReference type="UniPathway" id="UPA00394">
    <property type="reaction ID" value="UER00652"/>
</dbReference>
<comment type="pathway">
    <text evidence="2">Purine metabolism; urate degradation; (S)-allantoin from urate: step 3/3.</text>
</comment>
<evidence type="ECO:0000313" key="9">
    <source>
        <dbReference type="Proteomes" id="UP000501452"/>
    </source>
</evidence>
<feature type="domain" description="Oxo-4-hydroxy-4-carboxy-5-ureidoimidazoline decarboxylase" evidence="7">
    <location>
        <begin position="11"/>
        <end position="167"/>
    </location>
</feature>
<dbReference type="GO" id="GO:0006144">
    <property type="term" value="P:purine nucleobase metabolic process"/>
    <property type="evidence" value="ECO:0007669"/>
    <property type="project" value="UniProtKB-KW"/>
</dbReference>
<dbReference type="PANTHER" id="PTHR43466">
    <property type="entry name" value="2-OXO-4-HYDROXY-4-CARBOXY-5-UREIDOIMIDAZOLINE DECARBOXYLASE-RELATED"/>
    <property type="match status" value="1"/>
</dbReference>
<gene>
    <name evidence="8" type="primary">uraD</name>
    <name evidence="8" type="ORF">GBA63_15655</name>
</gene>